<dbReference type="PANTHER" id="PTHR43712:SF1">
    <property type="entry name" value="HYPOTHETICAL O-METHYLTRANSFERASE (EUROFUNG)-RELATED"/>
    <property type="match status" value="1"/>
</dbReference>
<dbReference type="InterPro" id="IPR012967">
    <property type="entry name" value="COMT_dimerisation"/>
</dbReference>
<evidence type="ECO:0000259" key="6">
    <source>
        <dbReference type="Pfam" id="PF08100"/>
    </source>
</evidence>
<dbReference type="InterPro" id="IPR016461">
    <property type="entry name" value="COMT-like"/>
</dbReference>
<dbReference type="InterPro" id="IPR036390">
    <property type="entry name" value="WH_DNA-bd_sf"/>
</dbReference>
<dbReference type="Proteomes" id="UP000801864">
    <property type="component" value="Unassembled WGS sequence"/>
</dbReference>
<protein>
    <submittedName>
        <fullName evidence="7">Demethylsterigmatocystin 6-O-methyltransferase</fullName>
    </submittedName>
</protein>
<comment type="caution">
    <text evidence="7">The sequence shown here is derived from an EMBL/GenBank/DDBJ whole genome shotgun (WGS) entry which is preliminary data.</text>
</comment>
<dbReference type="AlphaFoldDB" id="A0A9P4XG46"/>
<name>A0A9P4XG46_9HYPO</name>
<proteinExistence type="predicted"/>
<dbReference type="GO" id="GO:0046983">
    <property type="term" value="F:protein dimerization activity"/>
    <property type="evidence" value="ECO:0007669"/>
    <property type="project" value="InterPro"/>
</dbReference>
<accession>A0A9P4XG46</accession>
<keyword evidence="2" id="KW-0808">Transferase</keyword>
<dbReference type="Gene3D" id="1.10.10.10">
    <property type="entry name" value="Winged helix-like DNA-binding domain superfamily/Winged helix DNA-binding domain"/>
    <property type="match status" value="1"/>
</dbReference>
<sequence length="416" mass="45908">PIYYLSTLALPVRLLLFAFVEHQAKNKSTSPSTMLGLASQIEAVASSPPIDAGERRALYDAAKKLLNVTEDPFDTIYRVNNSPMILTFSHIACELGIFNSLANSTVPITTTTLAQSSKADPLLLSRILRFLASHDLIMEASENSYAATTITRTLSRPGFKAGIAHSFMAIMPCLLAAPQFLADTKYANPDDLVHSPFQAAHNTKEPAFAWAMGQPRIMDDFNLWMSELHDGRKSWLDVFDFAEHAPNSSADTLLFVDIGGGIGQQCALLKDVHPKLLGRVVLQDQPFVIPQAIPVEGVEKQSYDIWTEQPLKGAKVYYLRNILHDYPDEKCITIIQNTLPAMSSESVLVIDEIIIPNKGAHSRSTEIDMTMMVCFASTERTEKQWNRLLDNAGLKVLSKNVYNDATGQSAIIAVPE</sequence>
<organism evidence="7 8">
    <name type="scientific">Trichoderma lentiforme</name>
    <dbReference type="NCBI Taxonomy" id="1567552"/>
    <lineage>
        <taxon>Eukaryota</taxon>
        <taxon>Fungi</taxon>
        <taxon>Dikarya</taxon>
        <taxon>Ascomycota</taxon>
        <taxon>Pezizomycotina</taxon>
        <taxon>Sordariomycetes</taxon>
        <taxon>Hypocreomycetidae</taxon>
        <taxon>Hypocreales</taxon>
        <taxon>Hypocreaceae</taxon>
        <taxon>Trichoderma</taxon>
    </lineage>
</organism>
<keyword evidence="8" id="KW-1185">Reference proteome</keyword>
<dbReference type="GO" id="GO:0008171">
    <property type="term" value="F:O-methyltransferase activity"/>
    <property type="evidence" value="ECO:0007669"/>
    <property type="project" value="InterPro"/>
</dbReference>
<evidence type="ECO:0000313" key="8">
    <source>
        <dbReference type="Proteomes" id="UP000801864"/>
    </source>
</evidence>
<dbReference type="PANTHER" id="PTHR43712">
    <property type="entry name" value="PUTATIVE (AFU_ORTHOLOGUE AFUA_4G14580)-RELATED"/>
    <property type="match status" value="1"/>
</dbReference>
<keyword evidence="3" id="KW-0949">S-adenosyl-L-methionine</keyword>
<dbReference type="Pfam" id="PF08100">
    <property type="entry name" value="Dimerisation"/>
    <property type="match status" value="1"/>
</dbReference>
<feature type="non-terminal residue" evidence="7">
    <location>
        <position position="1"/>
    </location>
</feature>
<keyword evidence="4" id="KW-0732">Signal</keyword>
<evidence type="ECO:0000256" key="2">
    <source>
        <dbReference type="ARBA" id="ARBA00022679"/>
    </source>
</evidence>
<dbReference type="Gene3D" id="3.40.50.150">
    <property type="entry name" value="Vaccinia Virus protein VP39"/>
    <property type="match status" value="1"/>
</dbReference>
<evidence type="ECO:0000256" key="1">
    <source>
        <dbReference type="ARBA" id="ARBA00022603"/>
    </source>
</evidence>
<dbReference type="InterPro" id="IPR001077">
    <property type="entry name" value="COMT_C"/>
</dbReference>
<reference evidence="7 8" key="1">
    <citation type="submission" date="2018-06" db="EMBL/GenBank/DDBJ databases">
        <title>Genome analysis of cellulolytic fungus Trichoderma lentiforme CFAM-422.</title>
        <authorList>
            <person name="Steindorff A.S."/>
            <person name="Formighieri E.F."/>
            <person name="Midorikawa G.E.O."/>
            <person name="Tamietti M.S."/>
            <person name="Ramos E.Z."/>
            <person name="Silva A.S."/>
            <person name="Bon E.P.S."/>
            <person name="Mendes T.D."/>
            <person name="Damaso M.C.T."/>
            <person name="Favaro L.C.L."/>
        </authorList>
    </citation>
    <scope>NUCLEOTIDE SEQUENCE [LARGE SCALE GENOMIC DNA]</scope>
    <source>
        <strain evidence="7 8">CFAM-422</strain>
    </source>
</reference>
<dbReference type="SUPFAM" id="SSF46785">
    <property type="entry name" value="Winged helix' DNA-binding domain"/>
    <property type="match status" value="1"/>
</dbReference>
<dbReference type="EMBL" id="QLNT01000010">
    <property type="protein sequence ID" value="KAF3071587.1"/>
    <property type="molecule type" value="Genomic_DNA"/>
</dbReference>
<evidence type="ECO:0000256" key="3">
    <source>
        <dbReference type="ARBA" id="ARBA00022691"/>
    </source>
</evidence>
<evidence type="ECO:0000256" key="4">
    <source>
        <dbReference type="SAM" id="SignalP"/>
    </source>
</evidence>
<feature type="signal peptide" evidence="4">
    <location>
        <begin position="1"/>
        <end position="24"/>
    </location>
</feature>
<dbReference type="Pfam" id="PF00891">
    <property type="entry name" value="Methyltransf_2"/>
    <property type="match status" value="1"/>
</dbReference>
<dbReference type="PROSITE" id="PS51683">
    <property type="entry name" value="SAM_OMT_II"/>
    <property type="match status" value="1"/>
</dbReference>
<dbReference type="GO" id="GO:0032259">
    <property type="term" value="P:methylation"/>
    <property type="evidence" value="ECO:0007669"/>
    <property type="project" value="UniProtKB-KW"/>
</dbReference>
<dbReference type="InterPro" id="IPR036388">
    <property type="entry name" value="WH-like_DNA-bd_sf"/>
</dbReference>
<dbReference type="SUPFAM" id="SSF53335">
    <property type="entry name" value="S-adenosyl-L-methionine-dependent methyltransferases"/>
    <property type="match status" value="1"/>
</dbReference>
<evidence type="ECO:0000259" key="5">
    <source>
        <dbReference type="Pfam" id="PF00891"/>
    </source>
</evidence>
<feature type="domain" description="O-methyltransferase C-terminal" evidence="5">
    <location>
        <begin position="254"/>
        <end position="394"/>
    </location>
</feature>
<keyword evidence="1" id="KW-0489">Methyltransferase</keyword>
<gene>
    <name evidence="7" type="ORF">CFAM422_006120</name>
</gene>
<feature type="domain" description="O-methyltransferase dimerisation" evidence="6">
    <location>
        <begin position="91"/>
        <end position="154"/>
    </location>
</feature>
<dbReference type="InterPro" id="IPR029063">
    <property type="entry name" value="SAM-dependent_MTases_sf"/>
</dbReference>
<feature type="chain" id="PRO_5040423650" evidence="4">
    <location>
        <begin position="25"/>
        <end position="416"/>
    </location>
</feature>
<evidence type="ECO:0000313" key="7">
    <source>
        <dbReference type="EMBL" id="KAF3071587.1"/>
    </source>
</evidence>